<dbReference type="Gene3D" id="3.40.50.2000">
    <property type="entry name" value="Glycogen Phosphorylase B"/>
    <property type="match status" value="2"/>
</dbReference>
<proteinExistence type="inferred from homology"/>
<comment type="caution">
    <text evidence="6">The sequence shown here is derived from an EMBL/GenBank/DDBJ whole genome shotgun (WGS) entry which is preliminary data.</text>
</comment>
<evidence type="ECO:0000256" key="1">
    <source>
        <dbReference type="ARBA" id="ARBA00009481"/>
    </source>
</evidence>
<reference evidence="6 7" key="1">
    <citation type="submission" date="2018-12" db="EMBL/GenBank/DDBJ databases">
        <authorList>
            <person name="Toschakov S.V."/>
        </authorList>
    </citation>
    <scope>NUCLEOTIDE SEQUENCE [LARGE SCALE GENOMIC DNA]</scope>
    <source>
        <strain evidence="6 7">GM2012</strain>
    </source>
</reference>
<reference evidence="6 7" key="2">
    <citation type="submission" date="2019-01" db="EMBL/GenBank/DDBJ databases">
        <title>Tautonia sociabilis, a novel thermotolerant planctomycete of Isosphaeraceae family, isolated from a 4000 m deep subterranean habitat.</title>
        <authorList>
            <person name="Kovaleva O.L."/>
            <person name="Elcheninov A.G."/>
            <person name="Van Heerden E."/>
            <person name="Toshchakov S.V."/>
            <person name="Novikov A."/>
            <person name="Bonch-Osmolovskaya E.A."/>
            <person name="Kublanov I.V."/>
        </authorList>
    </citation>
    <scope>NUCLEOTIDE SEQUENCE [LARGE SCALE GENOMIC DNA]</scope>
    <source>
        <strain evidence="6 7">GM2012</strain>
    </source>
</reference>
<dbReference type="InterPro" id="IPR001296">
    <property type="entry name" value="Glyco_trans_1"/>
</dbReference>
<keyword evidence="2" id="KW-0328">Glycosyltransferase</keyword>
<dbReference type="AlphaFoldDB" id="A0A432MM40"/>
<feature type="region of interest" description="Disordered" evidence="4">
    <location>
        <begin position="73"/>
        <end position="92"/>
    </location>
</feature>
<evidence type="ECO:0000256" key="2">
    <source>
        <dbReference type="ARBA" id="ARBA00022676"/>
    </source>
</evidence>
<evidence type="ECO:0000313" key="7">
    <source>
        <dbReference type="Proteomes" id="UP000280296"/>
    </source>
</evidence>
<evidence type="ECO:0000259" key="5">
    <source>
        <dbReference type="Pfam" id="PF00534"/>
    </source>
</evidence>
<dbReference type="PANTHER" id="PTHR12526">
    <property type="entry name" value="GLYCOSYLTRANSFERASE"/>
    <property type="match status" value="1"/>
</dbReference>
<sequence>MGQSAAVSPRSAGTTVGASGGRMIRRGALYLRPGPVSTPRTRRRGQAGASDREEGPSDRGAGRWDVIWFDPERGSDRRSVAPGPGGGQAMGAPPIPVALVVGDLVRRGEVHRIARLVGRLTGRGIAALVIGSGGVSGLIERGIAAIEDPWLDRPWLGRVASGRVRRADPGAPAEVVHAMHAEVVRAAAELASGWGAPLVRTIEDYPGLDDPSRAEPRGSLVTVVGDDGLARRFAEEGRQPPESIRVIAPGIDPIRGGEADTEGAAIPGDRVRVIGAMGRLGSGSGFEAFLDAIHRVLKAGRDVEFLVAGLGPGESRLRRRAARLGIAERLTFASPAALESVFWEVIDLYCQPAAVATLGRPLMEAMVAGRPSVAADVEGLRGLLGGGGRGLLVPPGDAAALARAMLDLLDQPLLARSLGERSRQWALPRFDPDREADQLAALYAECARTGSPSSERRRS</sequence>
<evidence type="ECO:0000256" key="3">
    <source>
        <dbReference type="ARBA" id="ARBA00022679"/>
    </source>
</evidence>
<gene>
    <name evidence="6" type="ORF">TsocGM_08385</name>
</gene>
<keyword evidence="7" id="KW-1185">Reference proteome</keyword>
<feature type="compositionally biased region" description="Basic and acidic residues" evidence="4">
    <location>
        <begin position="50"/>
        <end position="62"/>
    </location>
</feature>
<comment type="similarity">
    <text evidence="1">Belongs to the glycosyltransferase group 1 family. Glycosyltransferase 4 subfamily.</text>
</comment>
<dbReference type="SUPFAM" id="SSF53756">
    <property type="entry name" value="UDP-Glycosyltransferase/glycogen phosphorylase"/>
    <property type="match status" value="1"/>
</dbReference>
<dbReference type="Pfam" id="PF00534">
    <property type="entry name" value="Glycos_transf_1"/>
    <property type="match status" value="1"/>
</dbReference>
<organism evidence="6 7">
    <name type="scientific">Tautonia sociabilis</name>
    <dbReference type="NCBI Taxonomy" id="2080755"/>
    <lineage>
        <taxon>Bacteria</taxon>
        <taxon>Pseudomonadati</taxon>
        <taxon>Planctomycetota</taxon>
        <taxon>Planctomycetia</taxon>
        <taxon>Isosphaerales</taxon>
        <taxon>Isosphaeraceae</taxon>
        <taxon>Tautonia</taxon>
    </lineage>
</organism>
<name>A0A432MM40_9BACT</name>
<feature type="domain" description="Glycosyl transferase family 1" evidence="5">
    <location>
        <begin position="272"/>
        <end position="425"/>
    </location>
</feature>
<dbReference type="PANTHER" id="PTHR12526:SF640">
    <property type="entry name" value="COLANIC ACID BIOSYNTHESIS GLYCOSYLTRANSFERASE WCAL-RELATED"/>
    <property type="match status" value="1"/>
</dbReference>
<feature type="compositionally biased region" description="Polar residues" evidence="4">
    <location>
        <begin position="1"/>
        <end position="17"/>
    </location>
</feature>
<dbReference type="GO" id="GO:0016757">
    <property type="term" value="F:glycosyltransferase activity"/>
    <property type="evidence" value="ECO:0007669"/>
    <property type="project" value="UniProtKB-KW"/>
</dbReference>
<dbReference type="CDD" id="cd03801">
    <property type="entry name" value="GT4_PimA-like"/>
    <property type="match status" value="1"/>
</dbReference>
<accession>A0A432MM40</accession>
<evidence type="ECO:0000313" key="6">
    <source>
        <dbReference type="EMBL" id="RUL88148.1"/>
    </source>
</evidence>
<keyword evidence="3 6" id="KW-0808">Transferase</keyword>
<dbReference type="EMBL" id="RYZH01000013">
    <property type="protein sequence ID" value="RUL88148.1"/>
    <property type="molecule type" value="Genomic_DNA"/>
</dbReference>
<evidence type="ECO:0000256" key="4">
    <source>
        <dbReference type="SAM" id="MobiDB-lite"/>
    </source>
</evidence>
<protein>
    <submittedName>
        <fullName evidence="6">Glycosyltransferase</fullName>
    </submittedName>
</protein>
<dbReference type="Proteomes" id="UP000280296">
    <property type="component" value="Unassembled WGS sequence"/>
</dbReference>
<feature type="region of interest" description="Disordered" evidence="4">
    <location>
        <begin position="1"/>
        <end position="66"/>
    </location>
</feature>